<gene>
    <name evidence="2" type="ORF">EMWEY_00048910</name>
</gene>
<name>U6M1X4_EIMMA</name>
<dbReference type="EMBL" id="HG719542">
    <property type="protein sequence ID" value="CDJ58232.1"/>
    <property type="molecule type" value="Genomic_DNA"/>
</dbReference>
<dbReference type="RefSeq" id="XP_013334878.1">
    <property type="nucleotide sequence ID" value="XM_013479424.1"/>
</dbReference>
<proteinExistence type="predicted"/>
<accession>U6M1X4</accession>
<evidence type="ECO:0000313" key="3">
    <source>
        <dbReference type="Proteomes" id="UP000030763"/>
    </source>
</evidence>
<protein>
    <submittedName>
        <fullName evidence="2">Uncharacterized protein</fullName>
    </submittedName>
</protein>
<feature type="region of interest" description="Disordered" evidence="1">
    <location>
        <begin position="1"/>
        <end position="99"/>
    </location>
</feature>
<feature type="compositionally biased region" description="Polar residues" evidence="1">
    <location>
        <begin position="46"/>
        <end position="62"/>
    </location>
</feature>
<dbReference type="AlphaFoldDB" id="U6M1X4"/>
<keyword evidence="3" id="KW-1185">Reference proteome</keyword>
<dbReference type="VEuPathDB" id="ToxoDB:EMWEY_00048910"/>
<reference evidence="2" key="1">
    <citation type="submission" date="2013-10" db="EMBL/GenBank/DDBJ databases">
        <title>Genomic analysis of the causative agents of coccidiosis in chickens.</title>
        <authorList>
            <person name="Reid A.J."/>
            <person name="Blake D."/>
            <person name="Billington K."/>
            <person name="Browne H."/>
            <person name="Dunn M."/>
            <person name="Hung S."/>
            <person name="Kawahara F."/>
            <person name="Miranda-Saavedra D."/>
            <person name="Mourier T."/>
            <person name="Nagra H."/>
            <person name="Otto T.D."/>
            <person name="Rawlings N."/>
            <person name="Sanchez A."/>
            <person name="Sanders M."/>
            <person name="Subramaniam C."/>
            <person name="Tay Y."/>
            <person name="Dear P."/>
            <person name="Doerig C."/>
            <person name="Gruber A."/>
            <person name="Parkinson J."/>
            <person name="Shirley M."/>
            <person name="Wan K.L."/>
            <person name="Berriman M."/>
            <person name="Tomley F."/>
            <person name="Pain A."/>
        </authorList>
    </citation>
    <scope>NUCLEOTIDE SEQUENCE [LARGE SCALE GENOMIC DNA]</scope>
    <source>
        <strain evidence="2">Weybridge</strain>
    </source>
</reference>
<dbReference type="GeneID" id="25338877"/>
<feature type="compositionally biased region" description="Low complexity" evidence="1">
    <location>
        <begin position="85"/>
        <end position="95"/>
    </location>
</feature>
<sequence>MLAEGGKWPGETQKALLDHGSGEEIEMQCLGASSAEETTESEQEGNKSLWSTLWSGKSSSMQHPPAAEGNREEEEEEKDTFLGPSTSSGSASSQDSARHRVEHKTHLFLGYSRSPHYERPNEYYGFPRIGGENEQLRDALTSLQDFAWDLCLAHTEPSTRVFQAEVLLKNCSGIAVVHIRVEEQPFGSRGPLDFLVGEVQSLWRGVDHRHFRRDVACVVEEMLVKVLAEAEESGDQETTRLWSLIEKPKGVGTTGKVLLEVHGDGAG</sequence>
<dbReference type="OrthoDB" id="352248at2759"/>
<organism evidence="2 3">
    <name type="scientific">Eimeria maxima</name>
    <name type="common">Coccidian parasite</name>
    <dbReference type="NCBI Taxonomy" id="5804"/>
    <lineage>
        <taxon>Eukaryota</taxon>
        <taxon>Sar</taxon>
        <taxon>Alveolata</taxon>
        <taxon>Apicomplexa</taxon>
        <taxon>Conoidasida</taxon>
        <taxon>Coccidia</taxon>
        <taxon>Eucoccidiorida</taxon>
        <taxon>Eimeriorina</taxon>
        <taxon>Eimeriidae</taxon>
        <taxon>Eimeria</taxon>
    </lineage>
</organism>
<evidence type="ECO:0000256" key="1">
    <source>
        <dbReference type="SAM" id="MobiDB-lite"/>
    </source>
</evidence>
<dbReference type="Proteomes" id="UP000030763">
    <property type="component" value="Unassembled WGS sequence"/>
</dbReference>
<reference evidence="2" key="2">
    <citation type="submission" date="2013-10" db="EMBL/GenBank/DDBJ databases">
        <authorList>
            <person name="Aslett M."/>
        </authorList>
    </citation>
    <scope>NUCLEOTIDE SEQUENCE [LARGE SCALE GENOMIC DNA]</scope>
    <source>
        <strain evidence="2">Weybridge</strain>
    </source>
</reference>
<evidence type="ECO:0000313" key="2">
    <source>
        <dbReference type="EMBL" id="CDJ58232.1"/>
    </source>
</evidence>